<organism evidence="13 14">
    <name type="scientific">Fusarium torreyae</name>
    <dbReference type="NCBI Taxonomy" id="1237075"/>
    <lineage>
        <taxon>Eukaryota</taxon>
        <taxon>Fungi</taxon>
        <taxon>Dikarya</taxon>
        <taxon>Ascomycota</taxon>
        <taxon>Pezizomycotina</taxon>
        <taxon>Sordariomycetes</taxon>
        <taxon>Hypocreomycetidae</taxon>
        <taxon>Hypocreales</taxon>
        <taxon>Nectriaceae</taxon>
        <taxon>Fusarium</taxon>
    </lineage>
</organism>
<dbReference type="InterPro" id="IPR015943">
    <property type="entry name" value="WD40/YVTN_repeat-like_dom_sf"/>
</dbReference>
<dbReference type="GO" id="GO:0033588">
    <property type="term" value="C:elongator holoenzyme complex"/>
    <property type="evidence" value="ECO:0007669"/>
    <property type="project" value="InterPro"/>
</dbReference>
<comment type="similarity">
    <text evidence="2 6">Belongs to the ELP1/IKA1 family.</text>
</comment>
<name>A0A9W8S9A5_9HYPO</name>
<evidence type="ECO:0000256" key="7">
    <source>
        <dbReference type="SAM" id="MobiDB-lite"/>
    </source>
</evidence>
<protein>
    <recommendedName>
        <fullName evidence="5 6">Elongator complex protein 1</fullName>
    </recommendedName>
</protein>
<dbReference type="Pfam" id="PF23878">
    <property type="entry name" value="TPR_ELP1"/>
    <property type="match status" value="1"/>
</dbReference>
<reference evidence="13" key="1">
    <citation type="submission" date="2022-09" db="EMBL/GenBank/DDBJ databases">
        <title>Fusarium specimens isolated from Avocado Roots.</title>
        <authorList>
            <person name="Stajich J."/>
            <person name="Roper C."/>
            <person name="Heimlech-Rivalta G."/>
        </authorList>
    </citation>
    <scope>NUCLEOTIDE SEQUENCE</scope>
    <source>
        <strain evidence="13">CF00136</strain>
    </source>
</reference>
<evidence type="ECO:0000259" key="8">
    <source>
        <dbReference type="Pfam" id="PF04762"/>
    </source>
</evidence>
<feature type="domain" description="ELP1 three-helical bundle" evidence="12">
    <location>
        <begin position="1064"/>
        <end position="1243"/>
    </location>
</feature>
<dbReference type="PIRSF" id="PIRSF017233">
    <property type="entry name" value="IKAP"/>
    <property type="match status" value="1"/>
</dbReference>
<dbReference type="Proteomes" id="UP001152049">
    <property type="component" value="Unassembled WGS sequence"/>
</dbReference>
<dbReference type="InterPro" id="IPR006849">
    <property type="entry name" value="Elp1"/>
</dbReference>
<evidence type="ECO:0000256" key="3">
    <source>
        <dbReference type="ARBA" id="ARBA00022490"/>
    </source>
</evidence>
<dbReference type="GO" id="GO:0005829">
    <property type="term" value="C:cytosol"/>
    <property type="evidence" value="ECO:0007669"/>
    <property type="project" value="TreeGrafter"/>
</dbReference>
<evidence type="ECO:0000256" key="6">
    <source>
        <dbReference type="PIRNR" id="PIRNR017233"/>
    </source>
</evidence>
<comment type="subcellular location">
    <subcellularLocation>
        <location evidence="6">Cytoplasm</location>
    </subcellularLocation>
    <subcellularLocation>
        <location evidence="6">Nucleus</location>
    </subcellularLocation>
</comment>
<dbReference type="EMBL" id="JAOQAZ010000004">
    <property type="protein sequence ID" value="KAJ4267341.1"/>
    <property type="molecule type" value="Genomic_DNA"/>
</dbReference>
<keyword evidence="14" id="KW-1185">Reference proteome</keyword>
<evidence type="ECO:0000259" key="12">
    <source>
        <dbReference type="Pfam" id="PF23936"/>
    </source>
</evidence>
<feature type="region of interest" description="Disordered" evidence="7">
    <location>
        <begin position="1154"/>
        <end position="1178"/>
    </location>
</feature>
<dbReference type="PANTHER" id="PTHR12747:SF0">
    <property type="entry name" value="ELONGATOR COMPLEX PROTEIN 1"/>
    <property type="match status" value="1"/>
</dbReference>
<keyword evidence="6" id="KW-0539">Nucleus</keyword>
<dbReference type="Pfam" id="PF23797">
    <property type="entry name" value="Beta-prop_ELP1_2nd"/>
    <property type="match status" value="1"/>
</dbReference>
<dbReference type="InterPro" id="IPR056167">
    <property type="entry name" value="A-sol_ELP1"/>
</dbReference>
<comment type="function">
    <text evidence="6">Component of the elongator complex which is required for multiple tRNA modifications, including mcm5U (5-methoxycarbonylmethyl uridine), mcm5s2U (5-methoxycarbonylmethyl-2-thiouridine), and ncm5U (5-carbamoylmethyl uridine). The elongator complex catalyzes formation of carboxymethyluridine in the wobble base at position 34 in tRNAs.</text>
</comment>
<sequence>MRNLRNIRFGQWHRPHVTATCWDPEKDEVICVAGPTEESSGIELLRIAGDQDISVRTVASWDALSPTPDLLVDRVVSLQYLSGSATTCLVLEGGDIITVQEDEFSGQDAHIEIVGSIDAGIAAARWSPDEELLIVVTKENNVIFMGSTFDPVAEITMTVEDLNASKHVSVGWGKKETQFQGRGAKAMRDPTIPEKVDEGLPSAQEDGATTISWRGDGAYVAINSVQGGSRRVIRVYSREGELDSASEPVDGLEGALSWRPAGNLMAGIQRLSNRIDVAFFERNGLRHGEFTLRSPSGPVEAHERIRLEWNSDSTVLAVIYTDMIQLWTMGNYHWYLKQEIPIEANSTCLSWHPEKALRFSAASTSNVLVAEHIFDTARGSCQPPHDNGAVAVIDGETVKLTPFRTVNVPPPMSMFDITASAAVIDVAFGRDNTSFAVLHRKGIDVYEWPVKNGRSIKPQVSKKVTFDETAIPGYNTVLRIVALADSFHYFGFEEEKGSVQRSVQASSEGEASIATVDSQEVLVATTSYQDGNSFEGYGQDNSGKLFQINETGNEIIPVRFQTQLPWFEISKVDDEIVAFGLSRNGHIYANSRLLAKNCTSFIVTPSHLILTTNNHLVKFVHLSSNVDELEVPADDPETDERCRSVERGSRLVTAIPANMSIVLQMPRGNLETVFPRAMVVAGIRNLIDEKNYARAFSYCRTQRVDMNILYDHQPEQFLANVGLFLDQIPDVAHIDLFLSSLRAEDVTQTMYQDTKRSKAFGADTLPSDLSPAPRGSAAKVNTVCDALLNALQSRKATNLQNTITAHVCKSPPALDDGLLLVAELMREDEKIAEKAVEHICFLVDVNRLYENALGLYNLDLALLVAQQSQRDPREYLPFIQNLHSLPELRRQFEIDDHLERRVKALGHLQTLDIFDELLAYTTKHALYHDALRLYRYDVPRLRELTAAYAAYLESTSAYREAGLAYESLENYAKATSCYRTAGATCWQECLYTAAQQQQPPMSAEAMSDLANNLADALWEAKDYLSASTIYLEYLDSIDMAVRCLCKGYHFADAIRLVVQRKRPDLLTTSVDTGLADALGTTTEFLADCKAQLKAQVPRVAELRRKAIEDPLAFYEGDRAGGMDIPDDVSVAASSRVSTSASLFTRYTGKAGSVGTAGTGVSRATSKNRKREEKKRARGRKGTVYEEEYLVNSIRRLIDRVSAAAPDAERLIFALVRRNMPERARAAEALMAEVSEACTAAVAEVFRVPEADVEQKNEGEPAWQATGGEAVLQDFVMGQGKKLEPPVVKGLKKLTLLGS</sequence>
<dbReference type="Pfam" id="PF23936">
    <property type="entry name" value="HB_ELP1"/>
    <property type="match status" value="1"/>
</dbReference>
<dbReference type="InterPro" id="IPR056165">
    <property type="entry name" value="Beta-prop_ELP1_2nd"/>
</dbReference>
<feature type="domain" description="ELP1 TPR" evidence="10">
    <location>
        <begin position="891"/>
        <end position="1055"/>
    </location>
</feature>
<evidence type="ECO:0000313" key="13">
    <source>
        <dbReference type="EMBL" id="KAJ4267341.1"/>
    </source>
</evidence>
<dbReference type="GO" id="GO:0002926">
    <property type="term" value="P:tRNA wobble base 5-methoxycarbonylmethyl-2-thiouridinylation"/>
    <property type="evidence" value="ECO:0007669"/>
    <property type="project" value="TreeGrafter"/>
</dbReference>
<dbReference type="GO" id="GO:0005634">
    <property type="term" value="C:nucleus"/>
    <property type="evidence" value="ECO:0007669"/>
    <property type="project" value="UniProtKB-SubCell"/>
</dbReference>
<dbReference type="OrthoDB" id="40048at2759"/>
<keyword evidence="3 6" id="KW-0963">Cytoplasm</keyword>
<accession>A0A9W8S9A5</accession>
<gene>
    <name evidence="13" type="primary">ELP1</name>
    <name evidence="13" type="ORF">NW762_003445</name>
</gene>
<evidence type="ECO:0000256" key="2">
    <source>
        <dbReference type="ARBA" id="ARBA00006086"/>
    </source>
</evidence>
<evidence type="ECO:0000259" key="11">
    <source>
        <dbReference type="Pfam" id="PF23925"/>
    </source>
</evidence>
<evidence type="ECO:0000259" key="10">
    <source>
        <dbReference type="Pfam" id="PF23878"/>
    </source>
</evidence>
<evidence type="ECO:0000256" key="5">
    <source>
        <dbReference type="ARBA" id="ARBA00029535"/>
    </source>
</evidence>
<dbReference type="Pfam" id="PF23925">
    <property type="entry name" value="A-sol_ELP1"/>
    <property type="match status" value="1"/>
</dbReference>
<proteinExistence type="inferred from homology"/>
<dbReference type="InterPro" id="IPR056164">
    <property type="entry name" value="Beta-prop_ELP1_1st"/>
</dbReference>
<comment type="pathway">
    <text evidence="1">tRNA modification; 5-methoxycarbonylmethyl-2-thiouridine-tRNA biosynthesis.</text>
</comment>
<dbReference type="Gene3D" id="2.130.10.10">
    <property type="entry name" value="YVTN repeat-like/Quinoprotein amine dehydrogenase"/>
    <property type="match status" value="1"/>
</dbReference>
<dbReference type="GO" id="GO:0000049">
    <property type="term" value="F:tRNA binding"/>
    <property type="evidence" value="ECO:0007669"/>
    <property type="project" value="TreeGrafter"/>
</dbReference>
<dbReference type="Pfam" id="PF04762">
    <property type="entry name" value="Beta-prop_ELP1_1st"/>
    <property type="match status" value="1"/>
</dbReference>
<evidence type="ECO:0000259" key="9">
    <source>
        <dbReference type="Pfam" id="PF23797"/>
    </source>
</evidence>
<evidence type="ECO:0000256" key="1">
    <source>
        <dbReference type="ARBA" id="ARBA00005043"/>
    </source>
</evidence>
<evidence type="ECO:0000256" key="4">
    <source>
        <dbReference type="ARBA" id="ARBA00022694"/>
    </source>
</evidence>
<feature type="domain" description="ELP1 alpha-solenoid" evidence="11">
    <location>
        <begin position="676"/>
        <end position="882"/>
    </location>
</feature>
<feature type="domain" description="ELP1 first N-terminal beta-propeller" evidence="8">
    <location>
        <begin position="1"/>
        <end position="354"/>
    </location>
</feature>
<comment type="caution">
    <text evidence="13">The sequence shown here is derived from an EMBL/GenBank/DDBJ whole genome shotgun (WGS) entry which is preliminary data.</text>
</comment>
<evidence type="ECO:0000313" key="14">
    <source>
        <dbReference type="Proteomes" id="UP001152049"/>
    </source>
</evidence>
<dbReference type="InterPro" id="IPR056166">
    <property type="entry name" value="TPR_ELP1"/>
</dbReference>
<feature type="domain" description="ELP1 N-terminal second beta-propeller" evidence="9">
    <location>
        <begin position="392"/>
        <end position="652"/>
    </location>
</feature>
<dbReference type="SUPFAM" id="SSF69322">
    <property type="entry name" value="Tricorn protease domain 2"/>
    <property type="match status" value="1"/>
</dbReference>
<dbReference type="PANTHER" id="PTHR12747">
    <property type="entry name" value="ELONGATOR COMPLEX PROTEIN 1"/>
    <property type="match status" value="1"/>
</dbReference>
<keyword evidence="4" id="KW-0819">tRNA processing</keyword>
<dbReference type="InterPro" id="IPR056169">
    <property type="entry name" value="HB_ELP1"/>
</dbReference>